<dbReference type="PANTHER" id="PTHR45947:SF3">
    <property type="entry name" value="SULFOQUINOVOSYL TRANSFERASE SQD2"/>
    <property type="match status" value="1"/>
</dbReference>
<keyword evidence="3" id="KW-0328">Glycosyltransferase</keyword>
<reference evidence="3 4" key="1">
    <citation type="submission" date="2021-04" db="EMBL/GenBank/DDBJ databases">
        <title>Complete genome sequence of a novel Streptococcus species.</title>
        <authorList>
            <person name="Teng J.L.L."/>
        </authorList>
    </citation>
    <scope>NUCLEOTIDE SEQUENCE [LARGE SCALE GENOMIC DNA]</scope>
    <source>
        <strain evidence="3 4">HKU75</strain>
    </source>
</reference>
<evidence type="ECO:0000313" key="4">
    <source>
        <dbReference type="Proteomes" id="UP000677616"/>
    </source>
</evidence>
<dbReference type="InterPro" id="IPR001296">
    <property type="entry name" value="Glyco_trans_1"/>
</dbReference>
<dbReference type="GO" id="GO:0016757">
    <property type="term" value="F:glycosyltransferase activity"/>
    <property type="evidence" value="ECO:0007669"/>
    <property type="project" value="UniProtKB-KW"/>
</dbReference>
<dbReference type="SUPFAM" id="SSF53756">
    <property type="entry name" value="UDP-Glycosyltransferase/glycogen phosphorylase"/>
    <property type="match status" value="1"/>
</dbReference>
<dbReference type="InterPro" id="IPR028098">
    <property type="entry name" value="Glyco_trans_4-like_N"/>
</dbReference>
<accession>A0ABX7YLF7</accession>
<dbReference type="InterPro" id="IPR050194">
    <property type="entry name" value="Glycosyltransferase_grp1"/>
</dbReference>
<sequence>MNILHYTIGFGPERTGGLVKYAQDIMEEQIRQGHEVSALYPASQLFFGKKVAIKKGAGEGIQKYKLVNSLPLALFGGIKTPEDFMVSCDPEPYRLFLQTLQPDVIHVHSLIGLHKEFFEVANSLKIRMVFTAHDYYGLAPLPTFYYNGRSFDEDNSNLAWNILSADALSTDKLRIFQSSLYPTIRKVMKQLGKNPKHKAYQAIETIEEKTDYASLRNYYLEIFSKIDCIHFNSELCKEVYTKNVSTLKQLAVCSITNSSIEHRTIHRPKREKCHLAYIGPDEEYKGYFDFLELCQTLDNNQFEIFTYGHVPNDMAPSFVHQMGRFSQNETDAVYQNIDILVVPSKWKETFGLVILEALSYGVTVYASEHVGAKDLLESETIFSRVQELKEKLAVQPVSSRVKLLNEHVDELLALYAERENK</sequence>
<dbReference type="Pfam" id="PF13439">
    <property type="entry name" value="Glyco_transf_4"/>
    <property type="match status" value="1"/>
</dbReference>
<dbReference type="EC" id="2.4.-.-" evidence="3"/>
<evidence type="ECO:0000259" key="1">
    <source>
        <dbReference type="Pfam" id="PF00534"/>
    </source>
</evidence>
<dbReference type="RefSeq" id="WP_212570798.1">
    <property type="nucleotide sequence ID" value="NZ_CP073084.1"/>
</dbReference>
<dbReference type="Gene3D" id="3.40.50.2000">
    <property type="entry name" value="Glycogen Phosphorylase B"/>
    <property type="match status" value="2"/>
</dbReference>
<protein>
    <submittedName>
        <fullName evidence="3">Glycosyltransferase</fullName>
        <ecNumber evidence="3">2.4.-.-</ecNumber>
    </submittedName>
</protein>
<proteinExistence type="predicted"/>
<keyword evidence="3" id="KW-0808">Transferase</keyword>
<evidence type="ECO:0000313" key="3">
    <source>
        <dbReference type="EMBL" id="QUE54318.1"/>
    </source>
</evidence>
<dbReference type="EMBL" id="CP073084">
    <property type="protein sequence ID" value="QUE54318.1"/>
    <property type="molecule type" value="Genomic_DNA"/>
</dbReference>
<evidence type="ECO:0000259" key="2">
    <source>
        <dbReference type="Pfam" id="PF13439"/>
    </source>
</evidence>
<dbReference type="PANTHER" id="PTHR45947">
    <property type="entry name" value="SULFOQUINOVOSYL TRANSFERASE SQD2"/>
    <property type="match status" value="1"/>
</dbReference>
<feature type="domain" description="Glycosyl transferase family 1" evidence="1">
    <location>
        <begin position="264"/>
        <end position="380"/>
    </location>
</feature>
<name>A0ABX7YLF7_9STRE</name>
<gene>
    <name evidence="3" type="ORF">INT76_00010</name>
</gene>
<dbReference type="Proteomes" id="UP000677616">
    <property type="component" value="Chromosome"/>
</dbReference>
<feature type="domain" description="Glycosyltransferase subfamily 4-like N-terminal" evidence="2">
    <location>
        <begin position="16"/>
        <end position="146"/>
    </location>
</feature>
<keyword evidence="4" id="KW-1185">Reference proteome</keyword>
<dbReference type="Pfam" id="PF00534">
    <property type="entry name" value="Glycos_transf_1"/>
    <property type="match status" value="1"/>
</dbReference>
<organism evidence="3 4">
    <name type="scientific">Streptococcus oriscaviae</name>
    <dbReference type="NCBI Taxonomy" id="2781599"/>
    <lineage>
        <taxon>Bacteria</taxon>
        <taxon>Bacillati</taxon>
        <taxon>Bacillota</taxon>
        <taxon>Bacilli</taxon>
        <taxon>Lactobacillales</taxon>
        <taxon>Streptococcaceae</taxon>
        <taxon>Streptococcus</taxon>
    </lineage>
</organism>